<dbReference type="RefSeq" id="XP_041190650.1">
    <property type="nucleotide sequence ID" value="XM_041333135.1"/>
</dbReference>
<gene>
    <name evidence="3" type="ORF">BJ212DRAFT_1301494</name>
</gene>
<proteinExistence type="predicted"/>
<dbReference type="GeneID" id="64627152"/>
<feature type="compositionally biased region" description="Polar residues" evidence="1">
    <location>
        <begin position="103"/>
        <end position="115"/>
    </location>
</feature>
<name>A0A9P7E687_9AGAM</name>
<dbReference type="AlphaFoldDB" id="A0A9P7E687"/>
<evidence type="ECO:0000256" key="2">
    <source>
        <dbReference type="SAM" id="SignalP"/>
    </source>
</evidence>
<feature type="chain" id="PRO_5040486493" evidence="2">
    <location>
        <begin position="18"/>
        <end position="164"/>
    </location>
</feature>
<organism evidence="3 4">
    <name type="scientific">Suillus subaureus</name>
    <dbReference type="NCBI Taxonomy" id="48587"/>
    <lineage>
        <taxon>Eukaryota</taxon>
        <taxon>Fungi</taxon>
        <taxon>Dikarya</taxon>
        <taxon>Basidiomycota</taxon>
        <taxon>Agaricomycotina</taxon>
        <taxon>Agaricomycetes</taxon>
        <taxon>Agaricomycetidae</taxon>
        <taxon>Boletales</taxon>
        <taxon>Suillineae</taxon>
        <taxon>Suillaceae</taxon>
        <taxon>Suillus</taxon>
    </lineage>
</organism>
<dbReference type="EMBL" id="JABBWG010000026">
    <property type="protein sequence ID" value="KAG1812505.1"/>
    <property type="molecule type" value="Genomic_DNA"/>
</dbReference>
<sequence length="164" mass="17913">MLLVIKIACVTIRWSMGVSLLTICSEEHVSYKAAYFKMLLLIRQRRSSFPVYIDNRVGALLAYTIERDMVLRAEGIDPRARLGIEELLVARRGPVKTAAPVSAVSSARGPSTGSSKMPDERRLGASIPPKAVSGLMATTLNHNLFVMNVETNIIPGSEISSIKD</sequence>
<keyword evidence="2" id="KW-0732">Signal</keyword>
<feature type="region of interest" description="Disordered" evidence="1">
    <location>
        <begin position="100"/>
        <end position="123"/>
    </location>
</feature>
<reference evidence="3" key="1">
    <citation type="journal article" date="2020" name="New Phytol.">
        <title>Comparative genomics reveals dynamic genome evolution in host specialist ectomycorrhizal fungi.</title>
        <authorList>
            <person name="Lofgren L.A."/>
            <person name="Nguyen N.H."/>
            <person name="Vilgalys R."/>
            <person name="Ruytinx J."/>
            <person name="Liao H.L."/>
            <person name="Branco S."/>
            <person name="Kuo A."/>
            <person name="LaButti K."/>
            <person name="Lipzen A."/>
            <person name="Andreopoulos W."/>
            <person name="Pangilinan J."/>
            <person name="Riley R."/>
            <person name="Hundley H."/>
            <person name="Na H."/>
            <person name="Barry K."/>
            <person name="Grigoriev I.V."/>
            <person name="Stajich J.E."/>
            <person name="Kennedy P.G."/>
        </authorList>
    </citation>
    <scope>NUCLEOTIDE SEQUENCE</scope>
    <source>
        <strain evidence="3">MN1</strain>
    </source>
</reference>
<comment type="caution">
    <text evidence="3">The sequence shown here is derived from an EMBL/GenBank/DDBJ whole genome shotgun (WGS) entry which is preliminary data.</text>
</comment>
<dbReference type="Proteomes" id="UP000807769">
    <property type="component" value="Unassembled WGS sequence"/>
</dbReference>
<evidence type="ECO:0000313" key="4">
    <source>
        <dbReference type="Proteomes" id="UP000807769"/>
    </source>
</evidence>
<accession>A0A9P7E687</accession>
<feature type="signal peptide" evidence="2">
    <location>
        <begin position="1"/>
        <end position="17"/>
    </location>
</feature>
<evidence type="ECO:0000256" key="1">
    <source>
        <dbReference type="SAM" id="MobiDB-lite"/>
    </source>
</evidence>
<evidence type="ECO:0000313" key="3">
    <source>
        <dbReference type="EMBL" id="KAG1812505.1"/>
    </source>
</evidence>
<keyword evidence="4" id="KW-1185">Reference proteome</keyword>
<protein>
    <submittedName>
        <fullName evidence="3">Uncharacterized protein</fullName>
    </submittedName>
</protein>
<dbReference type="OrthoDB" id="2793736at2759"/>